<proteinExistence type="predicted"/>
<dbReference type="AlphaFoldDB" id="A0A0G0F7G6"/>
<sequence length="159" mass="17822">MGDGLAKIGKFGIDIFNASKKTFKEANTKTDTRTDEQKAEEVKERQKRDTIAGNISRIDNAQARVVQQEQEEIMGLKDRLGVVVDHNTEAQMMGENWNASAKVDNIAAVHEVSRAFSAFMERQKKQADEVEERESGFNMSEGEMLKGGENMNHFTKLPG</sequence>
<organism evidence="2 3">
    <name type="scientific">Candidatus Daviesbacteria bacterium GW2011_GWB1_36_5</name>
    <dbReference type="NCBI Taxonomy" id="1618426"/>
    <lineage>
        <taxon>Bacteria</taxon>
        <taxon>Candidatus Daviesiibacteriota</taxon>
    </lineage>
</organism>
<accession>A0A0G0F7G6</accession>
<comment type="caution">
    <text evidence="2">The sequence shown here is derived from an EMBL/GenBank/DDBJ whole genome shotgun (WGS) entry which is preliminary data.</text>
</comment>
<evidence type="ECO:0000256" key="1">
    <source>
        <dbReference type="SAM" id="MobiDB-lite"/>
    </source>
</evidence>
<evidence type="ECO:0000313" key="3">
    <source>
        <dbReference type="Proteomes" id="UP000034492"/>
    </source>
</evidence>
<dbReference type="Proteomes" id="UP000034492">
    <property type="component" value="Unassembled WGS sequence"/>
</dbReference>
<protein>
    <submittedName>
        <fullName evidence="2">Uncharacterized protein</fullName>
    </submittedName>
</protein>
<feature type="region of interest" description="Disordered" evidence="1">
    <location>
        <begin position="22"/>
        <end position="55"/>
    </location>
</feature>
<evidence type="ECO:0000313" key="2">
    <source>
        <dbReference type="EMBL" id="KKQ09430.1"/>
    </source>
</evidence>
<feature type="compositionally biased region" description="Basic and acidic residues" evidence="1">
    <location>
        <begin position="22"/>
        <end position="50"/>
    </location>
</feature>
<dbReference type="EMBL" id="LBSA01000014">
    <property type="protein sequence ID" value="KKQ09430.1"/>
    <property type="molecule type" value="Genomic_DNA"/>
</dbReference>
<reference evidence="2 3" key="1">
    <citation type="journal article" date="2015" name="Nature">
        <title>rRNA introns, odd ribosomes, and small enigmatic genomes across a large radiation of phyla.</title>
        <authorList>
            <person name="Brown C.T."/>
            <person name="Hug L.A."/>
            <person name="Thomas B.C."/>
            <person name="Sharon I."/>
            <person name="Castelle C.J."/>
            <person name="Singh A."/>
            <person name="Wilkins M.J."/>
            <person name="Williams K.H."/>
            <person name="Banfield J.F."/>
        </authorList>
    </citation>
    <scope>NUCLEOTIDE SEQUENCE [LARGE SCALE GENOMIC DNA]</scope>
</reference>
<name>A0A0G0F7G6_9BACT</name>
<gene>
    <name evidence="2" type="ORF">US19_C0014G0002</name>
</gene>
<feature type="region of interest" description="Disordered" evidence="1">
    <location>
        <begin position="125"/>
        <end position="159"/>
    </location>
</feature>